<evidence type="ECO:0000259" key="8">
    <source>
        <dbReference type="PROSITE" id="PS50111"/>
    </source>
</evidence>
<dbReference type="GO" id="GO:0016020">
    <property type="term" value="C:membrane"/>
    <property type="evidence" value="ECO:0007669"/>
    <property type="project" value="InterPro"/>
</dbReference>
<dbReference type="Pfam" id="PF12729">
    <property type="entry name" value="4HB_MCP_1"/>
    <property type="match status" value="1"/>
</dbReference>
<comment type="similarity">
    <text evidence="4">Belongs to the methyl-accepting chemotaxis (MCP) protein family.</text>
</comment>
<dbReference type="InterPro" id="IPR004089">
    <property type="entry name" value="MCPsignal_dom"/>
</dbReference>
<dbReference type="Pfam" id="PF00672">
    <property type="entry name" value="HAMP"/>
    <property type="match status" value="1"/>
</dbReference>
<gene>
    <name evidence="10" type="ORF">AVDCRST_MAG69-196</name>
</gene>
<feature type="domain" description="Methyl-accepting transducer" evidence="8">
    <location>
        <begin position="328"/>
        <end position="564"/>
    </location>
</feature>
<name>A0A6J4RFT1_9ACTN</name>
<feature type="region of interest" description="Disordered" evidence="6">
    <location>
        <begin position="575"/>
        <end position="596"/>
    </location>
</feature>
<feature type="transmembrane region" description="Helical" evidence="7">
    <location>
        <begin position="200"/>
        <end position="219"/>
    </location>
</feature>
<keyword evidence="1 7" id="KW-0812">Transmembrane</keyword>
<dbReference type="PROSITE" id="PS50111">
    <property type="entry name" value="CHEMOTAXIS_TRANSDUC_2"/>
    <property type="match status" value="1"/>
</dbReference>
<dbReference type="PROSITE" id="PS50885">
    <property type="entry name" value="HAMP"/>
    <property type="match status" value="1"/>
</dbReference>
<accession>A0A6J4RFT1</accession>
<keyword evidence="2 7" id="KW-1133">Transmembrane helix</keyword>
<dbReference type="CDD" id="cd11386">
    <property type="entry name" value="MCP_signal"/>
    <property type="match status" value="1"/>
</dbReference>
<dbReference type="GO" id="GO:0007165">
    <property type="term" value="P:signal transduction"/>
    <property type="evidence" value="ECO:0007669"/>
    <property type="project" value="UniProtKB-KW"/>
</dbReference>
<feature type="domain" description="HAMP" evidence="9">
    <location>
        <begin position="244"/>
        <end position="295"/>
    </location>
</feature>
<dbReference type="SMART" id="SM00304">
    <property type="entry name" value="HAMP"/>
    <property type="match status" value="1"/>
</dbReference>
<dbReference type="EMBL" id="CADCVP010000025">
    <property type="protein sequence ID" value="CAA9472514.1"/>
    <property type="molecule type" value="Genomic_DNA"/>
</dbReference>
<dbReference type="Gene3D" id="6.10.340.10">
    <property type="match status" value="1"/>
</dbReference>
<evidence type="ECO:0000256" key="1">
    <source>
        <dbReference type="ARBA" id="ARBA00022692"/>
    </source>
</evidence>
<evidence type="ECO:0000256" key="3">
    <source>
        <dbReference type="ARBA" id="ARBA00023224"/>
    </source>
</evidence>
<dbReference type="Gene3D" id="1.10.287.950">
    <property type="entry name" value="Methyl-accepting chemotaxis protein"/>
    <property type="match status" value="1"/>
</dbReference>
<keyword evidence="7" id="KW-0472">Membrane</keyword>
<sequence>MSFVSNLRLAARLGLAFAALIVGLMAVAVSGTLAVGGLQSDVDEITSRDMVELELLGVTAEAFSTQHRLVTDHLYVFDGDLAAQDKLEKEFDQLGAAEGKANDKFATLVKDPRIVALFEADLAAREKMDARYEKALKLSRQETVANVEERDGSRSVYTDEITPLTAEVSAANDALTKALTEQAHSKAKAADATAADSKRLILIVSGIALALAVGLAVWITRSVTKPVGALSARLRSLNEKDFAELETGLQAVAVGDLTRDVQPVTEPLDVRSRDEIGQLSDTFNQMLGKAQGGIASYNEMRDQVSTALNEVSANAGSVSSASQQMAATSKETGRAVDDIAHAVTEVAEGAEQQVRMIEAARTSIEEAARAVAISAESAENTAEAAGQARAVAVEGVTAAEEATGAMREVTASQHNVTEAIRGLSQRTERIGGIVDTITGIAEQTNLLALNAAIEAARAGEQGRGFAVVAEEVRKLAEGSQTAAGEIASLIGQIQTETNGVVSAVEEGARRTEDGVATVERTREAFEAIGASVEDMSSRAAEIAAAVEQISAEAARTSESISQVAAVAESSSASAEEVSASTQETSASAQEIAASAQSLAGTAEELERLVGRFTLAQRA</sequence>
<protein>
    <recommendedName>
        <fullName evidence="11">Methyl-accepting chemotaxis sensor/transducer protein</fullName>
    </recommendedName>
</protein>
<evidence type="ECO:0000256" key="4">
    <source>
        <dbReference type="ARBA" id="ARBA00029447"/>
    </source>
</evidence>
<organism evidence="10">
    <name type="scientific">uncultured Solirubrobacteraceae bacterium</name>
    <dbReference type="NCBI Taxonomy" id="1162706"/>
    <lineage>
        <taxon>Bacteria</taxon>
        <taxon>Bacillati</taxon>
        <taxon>Actinomycetota</taxon>
        <taxon>Thermoleophilia</taxon>
        <taxon>Solirubrobacterales</taxon>
        <taxon>Solirubrobacteraceae</taxon>
        <taxon>environmental samples</taxon>
    </lineage>
</organism>
<dbReference type="InterPro" id="IPR024478">
    <property type="entry name" value="HlyB_4HB_MCP"/>
</dbReference>
<evidence type="ECO:0000313" key="10">
    <source>
        <dbReference type="EMBL" id="CAA9472514.1"/>
    </source>
</evidence>
<dbReference type="PANTHER" id="PTHR32089:SF112">
    <property type="entry name" value="LYSOZYME-LIKE PROTEIN-RELATED"/>
    <property type="match status" value="1"/>
</dbReference>
<evidence type="ECO:0000256" key="7">
    <source>
        <dbReference type="SAM" id="Phobius"/>
    </source>
</evidence>
<evidence type="ECO:0008006" key="11">
    <source>
        <dbReference type="Google" id="ProtNLM"/>
    </source>
</evidence>
<evidence type="ECO:0000256" key="6">
    <source>
        <dbReference type="SAM" id="MobiDB-lite"/>
    </source>
</evidence>
<dbReference type="Pfam" id="PF00015">
    <property type="entry name" value="MCPsignal"/>
    <property type="match status" value="1"/>
</dbReference>
<evidence type="ECO:0000256" key="5">
    <source>
        <dbReference type="PROSITE-ProRule" id="PRU00284"/>
    </source>
</evidence>
<dbReference type="CDD" id="cd06225">
    <property type="entry name" value="HAMP"/>
    <property type="match status" value="1"/>
</dbReference>
<proteinExistence type="inferred from homology"/>
<dbReference type="SUPFAM" id="SSF58104">
    <property type="entry name" value="Methyl-accepting chemotaxis protein (MCP) signaling domain"/>
    <property type="match status" value="2"/>
</dbReference>
<dbReference type="InterPro" id="IPR003660">
    <property type="entry name" value="HAMP_dom"/>
</dbReference>
<keyword evidence="3 5" id="KW-0807">Transducer</keyword>
<dbReference type="PANTHER" id="PTHR32089">
    <property type="entry name" value="METHYL-ACCEPTING CHEMOTAXIS PROTEIN MCPB"/>
    <property type="match status" value="1"/>
</dbReference>
<dbReference type="AlphaFoldDB" id="A0A6J4RFT1"/>
<evidence type="ECO:0000256" key="2">
    <source>
        <dbReference type="ARBA" id="ARBA00022989"/>
    </source>
</evidence>
<reference evidence="10" key="1">
    <citation type="submission" date="2020-02" db="EMBL/GenBank/DDBJ databases">
        <authorList>
            <person name="Meier V. D."/>
        </authorList>
    </citation>
    <scope>NUCLEOTIDE SEQUENCE</scope>
    <source>
        <strain evidence="10">AVDCRST_MAG69</strain>
    </source>
</reference>
<evidence type="ECO:0000259" key="9">
    <source>
        <dbReference type="PROSITE" id="PS50885"/>
    </source>
</evidence>
<dbReference type="SMART" id="SM00283">
    <property type="entry name" value="MA"/>
    <property type="match status" value="1"/>
</dbReference>